<dbReference type="PROSITE" id="PS51186">
    <property type="entry name" value="GNAT"/>
    <property type="match status" value="1"/>
</dbReference>
<dbReference type="AlphaFoldDB" id="A0A1I7B008"/>
<accession>A0A1I7B008</accession>
<evidence type="ECO:0000313" key="2">
    <source>
        <dbReference type="EMBL" id="SFT80526.1"/>
    </source>
</evidence>
<dbReference type="CDD" id="cd04301">
    <property type="entry name" value="NAT_SF"/>
    <property type="match status" value="1"/>
</dbReference>
<dbReference type="EMBL" id="FPAU01000002">
    <property type="protein sequence ID" value="SFT80526.1"/>
    <property type="molecule type" value="Genomic_DNA"/>
</dbReference>
<dbReference type="Proteomes" id="UP000199187">
    <property type="component" value="Unassembled WGS sequence"/>
</dbReference>
<feature type="domain" description="N-acetyltransferase" evidence="1">
    <location>
        <begin position="4"/>
        <end position="156"/>
    </location>
</feature>
<organism evidence="2 3">
    <name type="scientific">Kosakonia arachidis</name>
    <dbReference type="NCBI Taxonomy" id="551989"/>
    <lineage>
        <taxon>Bacteria</taxon>
        <taxon>Pseudomonadati</taxon>
        <taxon>Pseudomonadota</taxon>
        <taxon>Gammaproteobacteria</taxon>
        <taxon>Enterobacterales</taxon>
        <taxon>Enterobacteriaceae</taxon>
        <taxon>Kosakonia</taxon>
    </lineage>
</organism>
<keyword evidence="3" id="KW-1185">Reference proteome</keyword>
<protein>
    <submittedName>
        <fullName evidence="2">Predicted N-acetyltransferase YhbS</fullName>
    </submittedName>
</protein>
<dbReference type="GO" id="GO:0016747">
    <property type="term" value="F:acyltransferase activity, transferring groups other than amino-acyl groups"/>
    <property type="evidence" value="ECO:0007669"/>
    <property type="project" value="InterPro"/>
</dbReference>
<dbReference type="Pfam" id="PF00583">
    <property type="entry name" value="Acetyltransf_1"/>
    <property type="match status" value="1"/>
</dbReference>
<dbReference type="InterPro" id="IPR000182">
    <property type="entry name" value="GNAT_dom"/>
</dbReference>
<dbReference type="RefSeq" id="WP_090120988.1">
    <property type="nucleotide sequence ID" value="NZ_CP045300.1"/>
</dbReference>
<keyword evidence="2" id="KW-0808">Transferase</keyword>
<gene>
    <name evidence="2" type="ORF">SAMN05192562_102191</name>
</gene>
<proteinExistence type="predicted"/>
<evidence type="ECO:0000313" key="3">
    <source>
        <dbReference type="Proteomes" id="UP000199187"/>
    </source>
</evidence>
<reference evidence="3" key="1">
    <citation type="submission" date="2016-10" db="EMBL/GenBank/DDBJ databases">
        <authorList>
            <person name="Varghese N."/>
            <person name="Submissions S."/>
        </authorList>
    </citation>
    <scope>NUCLEOTIDE SEQUENCE [LARGE SCALE GENOMIC DNA]</scope>
    <source>
        <strain evidence="3">Ah-143</strain>
    </source>
</reference>
<dbReference type="SUPFAM" id="SSF55729">
    <property type="entry name" value="Acyl-CoA N-acyltransferases (Nat)"/>
    <property type="match status" value="1"/>
</dbReference>
<dbReference type="OrthoDB" id="572496at2"/>
<name>A0A1I7B008_9ENTR</name>
<dbReference type="Gene3D" id="3.40.630.30">
    <property type="match status" value="1"/>
</dbReference>
<dbReference type="InterPro" id="IPR016181">
    <property type="entry name" value="Acyl_CoA_acyltransferase"/>
</dbReference>
<sequence length="170" mass="18361">MTDITLKPAQSEHLAAFRAIELASFETLRSTGAVTGDPVATSLEDLSRLSEEGILFAAFAAEDIPVGFAGAYITESWLHIVEANVHPNWQRQGIGRRLINALLAEGSTLGLIGASLTTDRYAPFNAPFYASLGFEILQEDALSPRLKALLAAETISGLAPMRRVAMQRVY</sequence>
<evidence type="ECO:0000259" key="1">
    <source>
        <dbReference type="PROSITE" id="PS51186"/>
    </source>
</evidence>